<evidence type="ECO:0000256" key="4">
    <source>
        <dbReference type="ARBA" id="ARBA00022801"/>
    </source>
</evidence>
<dbReference type="Pfam" id="PF18295">
    <property type="entry name" value="Pdase_M17_N2"/>
    <property type="match status" value="1"/>
</dbReference>
<feature type="compositionally biased region" description="Low complexity" evidence="5">
    <location>
        <begin position="565"/>
        <end position="577"/>
    </location>
</feature>
<organism evidence="7">
    <name type="scientific">Timspurckia oligopyrenoides</name>
    <dbReference type="NCBI Taxonomy" id="708627"/>
    <lineage>
        <taxon>Eukaryota</taxon>
        <taxon>Rhodophyta</taxon>
        <taxon>Bangiophyceae</taxon>
        <taxon>Porphyridiales</taxon>
        <taxon>Porphyridiaceae</taxon>
        <taxon>Timspurckia</taxon>
    </lineage>
</organism>
<feature type="compositionally biased region" description="Basic and acidic residues" evidence="5">
    <location>
        <begin position="543"/>
        <end position="552"/>
    </location>
</feature>
<evidence type="ECO:0000256" key="3">
    <source>
        <dbReference type="ARBA" id="ARBA00022670"/>
    </source>
</evidence>
<evidence type="ECO:0000256" key="2">
    <source>
        <dbReference type="ARBA" id="ARBA00022438"/>
    </source>
</evidence>
<evidence type="ECO:0000259" key="6">
    <source>
        <dbReference type="PROSITE" id="PS00631"/>
    </source>
</evidence>
<protein>
    <recommendedName>
        <fullName evidence="6">Cytosol aminopeptidase domain-containing protein</fullName>
    </recommendedName>
</protein>
<dbReference type="PROSITE" id="PS00631">
    <property type="entry name" value="CYTOSOL_AP"/>
    <property type="match status" value="1"/>
</dbReference>
<dbReference type="GO" id="GO:0006508">
    <property type="term" value="P:proteolysis"/>
    <property type="evidence" value="ECO:0007669"/>
    <property type="project" value="UniProtKB-KW"/>
</dbReference>
<dbReference type="Gene3D" id="3.40.50.10590">
    <property type="entry name" value="Zn-dependent exopeptidases"/>
    <property type="match status" value="1"/>
</dbReference>
<feature type="region of interest" description="Disordered" evidence="5">
    <location>
        <begin position="533"/>
        <end position="577"/>
    </location>
</feature>
<dbReference type="GO" id="GO:0030145">
    <property type="term" value="F:manganese ion binding"/>
    <property type="evidence" value="ECO:0007669"/>
    <property type="project" value="InterPro"/>
</dbReference>
<gene>
    <name evidence="7" type="ORF">TOLI1172_LOCUS566</name>
</gene>
<keyword evidence="4" id="KW-0378">Hydrolase</keyword>
<accession>A0A7S0ZAW7</accession>
<dbReference type="InterPro" id="IPR000819">
    <property type="entry name" value="Peptidase_M17_C"/>
</dbReference>
<evidence type="ECO:0000313" key="7">
    <source>
        <dbReference type="EMBL" id="CAD8816178.1"/>
    </source>
</evidence>
<reference evidence="7" key="1">
    <citation type="submission" date="2021-01" db="EMBL/GenBank/DDBJ databases">
        <authorList>
            <person name="Corre E."/>
            <person name="Pelletier E."/>
            <person name="Niang G."/>
            <person name="Scheremetjew M."/>
            <person name="Finn R."/>
            <person name="Kale V."/>
            <person name="Holt S."/>
            <person name="Cochrane G."/>
            <person name="Meng A."/>
            <person name="Brown T."/>
            <person name="Cohen L."/>
        </authorList>
    </citation>
    <scope>NUCLEOTIDE SEQUENCE</scope>
    <source>
        <strain evidence="7">CCMP3278</strain>
    </source>
</reference>
<dbReference type="PANTHER" id="PTHR11963:SF4">
    <property type="entry name" value="AMINOPEPTIDASE NPEPL1-RELATED"/>
    <property type="match status" value="1"/>
</dbReference>
<feature type="compositionally biased region" description="Low complexity" evidence="5">
    <location>
        <begin position="619"/>
        <end position="631"/>
    </location>
</feature>
<feature type="domain" description="Cytosol aminopeptidase" evidence="6">
    <location>
        <begin position="376"/>
        <end position="383"/>
    </location>
</feature>
<dbReference type="PRINTS" id="PR00481">
    <property type="entry name" value="LAMNOPPTDASE"/>
</dbReference>
<feature type="compositionally biased region" description="Polar residues" evidence="5">
    <location>
        <begin position="155"/>
        <end position="170"/>
    </location>
</feature>
<feature type="region of interest" description="Disordered" evidence="5">
    <location>
        <begin position="597"/>
        <end position="633"/>
    </location>
</feature>
<dbReference type="InterPro" id="IPR011356">
    <property type="entry name" value="Leucine_aapep/pepB"/>
</dbReference>
<dbReference type="SUPFAM" id="SSF53187">
    <property type="entry name" value="Zn-dependent exopeptidases"/>
    <property type="match status" value="1"/>
</dbReference>
<dbReference type="EMBL" id="HBFP01000772">
    <property type="protein sequence ID" value="CAD8816178.1"/>
    <property type="molecule type" value="Transcribed_RNA"/>
</dbReference>
<keyword evidence="2" id="KW-0031">Aminopeptidase</keyword>
<dbReference type="AlphaFoldDB" id="A0A7S0ZAW7"/>
<dbReference type="GO" id="GO:0005737">
    <property type="term" value="C:cytoplasm"/>
    <property type="evidence" value="ECO:0007669"/>
    <property type="project" value="InterPro"/>
</dbReference>
<keyword evidence="3" id="KW-0645">Protease</keyword>
<proteinExistence type="inferred from homology"/>
<comment type="similarity">
    <text evidence="1">Belongs to the peptidase M17 family.</text>
</comment>
<sequence length="647" mass="69294">MIGKFLKLPYTNGVQLVFSPHDCDHGAPLIVVIGQRTALLRYIQRPEWLPALSTVASLLSESDIVGPLPIFLVPGSPIRRVAICVVPSISSRHNAPGRPDVISDMVSRHCKHVPRGLSVEIHLVLSDAAHAYSSGLAIARAMPLYSRKSIHNRHNPQTNGNAQPNTQTDTPPARVIVSFDTTSADGESKDIDLDTIEAACDGSRLSAYLVDAPCSEMHTDMLTNECGVLVKALGGEANHVYMQTIRGEELQKLGLNLLYHVGRAAEHPSNLVILTYAPPGLAVNAQNGSIVFVGKGIVFDTGGTCLKSTESMRGMKRDMGGAASVLGAFQTIVRKRMNKHVVHAVLCLAENQISERATRIDDILVSFSGKTVEVNNTDAEGRLVVADAVAYAARMLNPSVIIDVATLTGSQAIATGRKIAAVYTNSEAMENLAISAGRHSGDLCHPLPYVPEFWRELLFSDVADMKNAVSRRDNCPSACAAQFIAEHLPPDFNEVWMHVDIAGPASAGERGTGFGVGLLVTLLERIQAGAEVKDRIPGSPKRAFHEIAHPNQERSVVSTARPHRSNSGNNINNLESNSRVIYGPNPLNTLAAASAVNHPPTKRQRGGSPVGNNTPPGPTLAAPSPLAAPSTNARYWETVTRGSAYKH</sequence>
<feature type="region of interest" description="Disordered" evidence="5">
    <location>
        <begin position="150"/>
        <end position="172"/>
    </location>
</feature>
<dbReference type="Gene3D" id="3.40.630.10">
    <property type="entry name" value="Zn peptidases"/>
    <property type="match status" value="1"/>
</dbReference>
<dbReference type="InterPro" id="IPR041417">
    <property type="entry name" value="NPEPL1_N"/>
</dbReference>
<dbReference type="CDD" id="cd00433">
    <property type="entry name" value="Peptidase_M17"/>
    <property type="match status" value="1"/>
</dbReference>
<dbReference type="PANTHER" id="PTHR11963">
    <property type="entry name" value="LEUCINE AMINOPEPTIDASE-RELATED"/>
    <property type="match status" value="1"/>
</dbReference>
<evidence type="ECO:0000256" key="1">
    <source>
        <dbReference type="ARBA" id="ARBA00009528"/>
    </source>
</evidence>
<evidence type="ECO:0000256" key="5">
    <source>
        <dbReference type="SAM" id="MobiDB-lite"/>
    </source>
</evidence>
<dbReference type="Pfam" id="PF00883">
    <property type="entry name" value="Peptidase_M17"/>
    <property type="match status" value="1"/>
</dbReference>
<dbReference type="GO" id="GO:0070006">
    <property type="term" value="F:metalloaminopeptidase activity"/>
    <property type="evidence" value="ECO:0007669"/>
    <property type="project" value="InterPro"/>
</dbReference>
<name>A0A7S0ZAW7_9RHOD</name>